<organism evidence="1 2">
    <name type="scientific">Orbilia brochopaga</name>
    <dbReference type="NCBI Taxonomy" id="3140254"/>
    <lineage>
        <taxon>Eukaryota</taxon>
        <taxon>Fungi</taxon>
        <taxon>Dikarya</taxon>
        <taxon>Ascomycota</taxon>
        <taxon>Pezizomycotina</taxon>
        <taxon>Orbiliomycetes</taxon>
        <taxon>Orbiliales</taxon>
        <taxon>Orbiliaceae</taxon>
        <taxon>Orbilia</taxon>
    </lineage>
</organism>
<sequence>MKSSWFNSSDPATPEVLRLGRRRFTLTATTAASFAFKYPVPVFGTGLKSLQNEYIFDSDREDYKPQLTVFDIRPHCGYFTFVPLLTESCGSITRWTRLIQPSDSSGNPEEPVCILSGKNETYGNQCVTYPHLQENGNPSGYTTVVKLNCDTGLHLPLEQQDTIYASPGVMNEAFGADGPWMD</sequence>
<keyword evidence="2" id="KW-1185">Reference proteome</keyword>
<gene>
    <name evidence="1" type="ORF">TWF696_008497</name>
</gene>
<name>A0AAV9UH04_9PEZI</name>
<dbReference type="EMBL" id="JAVHNQ010000007">
    <property type="protein sequence ID" value="KAK6341421.1"/>
    <property type="molecule type" value="Genomic_DNA"/>
</dbReference>
<proteinExistence type="predicted"/>
<protein>
    <submittedName>
        <fullName evidence="1">Uncharacterized protein</fullName>
    </submittedName>
</protein>
<dbReference type="AlphaFoldDB" id="A0AAV9UH04"/>
<evidence type="ECO:0000313" key="1">
    <source>
        <dbReference type="EMBL" id="KAK6341421.1"/>
    </source>
</evidence>
<comment type="caution">
    <text evidence="1">The sequence shown here is derived from an EMBL/GenBank/DDBJ whole genome shotgun (WGS) entry which is preliminary data.</text>
</comment>
<accession>A0AAV9UH04</accession>
<dbReference type="Proteomes" id="UP001375240">
    <property type="component" value="Unassembled WGS sequence"/>
</dbReference>
<reference evidence="1 2" key="1">
    <citation type="submission" date="2019-10" db="EMBL/GenBank/DDBJ databases">
        <authorList>
            <person name="Palmer J.M."/>
        </authorList>
    </citation>
    <scope>NUCLEOTIDE SEQUENCE [LARGE SCALE GENOMIC DNA]</scope>
    <source>
        <strain evidence="1 2">TWF696</strain>
    </source>
</reference>
<evidence type="ECO:0000313" key="2">
    <source>
        <dbReference type="Proteomes" id="UP001375240"/>
    </source>
</evidence>